<gene>
    <name evidence="1" type="ORF">AB835_01575</name>
</gene>
<dbReference type="SUPFAM" id="SSF52540">
    <property type="entry name" value="P-loop containing nucleoside triphosphate hydrolases"/>
    <property type="match status" value="1"/>
</dbReference>
<dbReference type="Proteomes" id="UP000242502">
    <property type="component" value="Unassembled WGS sequence"/>
</dbReference>
<proteinExistence type="predicted"/>
<protein>
    <submittedName>
        <fullName evidence="1">Uncharacterized protein</fullName>
    </submittedName>
</protein>
<organism evidence="1 2">
    <name type="scientific">Candidatus Endobugula sertula</name>
    <name type="common">Bugula neritina bacterial symbiont</name>
    <dbReference type="NCBI Taxonomy" id="62101"/>
    <lineage>
        <taxon>Bacteria</taxon>
        <taxon>Pseudomonadati</taxon>
        <taxon>Pseudomonadota</taxon>
        <taxon>Gammaproteobacteria</taxon>
        <taxon>Cellvibrionales</taxon>
        <taxon>Cellvibrionaceae</taxon>
        <taxon>Candidatus Endobugula</taxon>
    </lineage>
</organism>
<dbReference type="AlphaFoldDB" id="A0A1D2QT55"/>
<evidence type="ECO:0000313" key="1">
    <source>
        <dbReference type="EMBL" id="ODS24772.1"/>
    </source>
</evidence>
<comment type="caution">
    <text evidence="1">The sequence shown here is derived from an EMBL/GenBank/DDBJ whole genome shotgun (WGS) entry which is preliminary data.</text>
</comment>
<dbReference type="STRING" id="62101.AB835_01575"/>
<dbReference type="Gene3D" id="3.40.50.300">
    <property type="entry name" value="P-loop containing nucleotide triphosphate hydrolases"/>
    <property type="match status" value="1"/>
</dbReference>
<accession>A0A1D2QT55</accession>
<sequence>MATDDEYNENSELPHSQRQYIQIVLLGLLKDESINKQWSPKSLARELWGLSKSLRQEYQELDSFWAVRSKTLRKIRSGEIKGYDYGLIYEALHLFLEQHYPDALSSTQGQQPRQYQENTFSSTPFSNGLKEALKQFNAELTYLTIEQLQALESTRQYRHLWVQGAAGTGKTLFAIEAAYRALRAGLSVLIVYRSRQFETIFAELLKSAGQVPSLLLHLDFMYLLRQQELHGLHSGVFRQTAEELLPDSDLATEGYLFDLIIVDDCGTYETQMPTLMNYVDDLACRKIFLAAPEQIIDHIVFEFSEEPDPEIINDHITDIVTQKLSPPDHYFKVDLSKNIRNAEGILNYTNTVLKQDGIAGVCETGKVDTIRTDWEKFDDNLLTLCTELLQQFPPERIKILVDPSLIHPDVQRILPTGSIEEYQTLLGTMPSLTRAVLFASLSNNFLHSTFECEPEQIEELASQIVSSPAYFIYTDGEELGALAQPAFNHITCANDFISGMDQWMSPYIDAKKLLLPDVLHDPLQIAKAILIYPAPLFIGLESDVVIYVRNTHDGSEGFLSHRQHLLERLRKARASHHFLAMSRAKYCLVDMQVDK</sequence>
<reference evidence="1 2" key="1">
    <citation type="journal article" date="2016" name="Appl. Environ. Microbiol.">
        <title>Lack of Overt Genome Reduction in the Bryostatin-Producing Bryozoan Symbiont "Candidatus Endobugula sertula".</title>
        <authorList>
            <person name="Miller I.J."/>
            <person name="Vanee N."/>
            <person name="Fong S.S."/>
            <person name="Lim-Fong G.E."/>
            <person name="Kwan J.C."/>
        </authorList>
    </citation>
    <scope>NUCLEOTIDE SEQUENCE [LARGE SCALE GENOMIC DNA]</scope>
    <source>
        <strain evidence="1">AB1-4</strain>
    </source>
</reference>
<evidence type="ECO:0000313" key="2">
    <source>
        <dbReference type="Proteomes" id="UP000242502"/>
    </source>
</evidence>
<name>A0A1D2QT55_9GAMM</name>
<dbReference type="InterPro" id="IPR027417">
    <property type="entry name" value="P-loop_NTPase"/>
</dbReference>
<dbReference type="EMBL" id="MDLC01000004">
    <property type="protein sequence ID" value="ODS24772.1"/>
    <property type="molecule type" value="Genomic_DNA"/>
</dbReference>